<gene>
    <name evidence="2" type="ORF">FRC96_07915</name>
</gene>
<reference evidence="2 3" key="1">
    <citation type="submission" date="2019-08" db="EMBL/GenBank/DDBJ databases">
        <title>Bradymonadales sp. TMQ2.</title>
        <authorList>
            <person name="Liang Q."/>
        </authorList>
    </citation>
    <scope>NUCLEOTIDE SEQUENCE [LARGE SCALE GENOMIC DNA]</scope>
    <source>
        <strain evidence="2 3">TMQ2</strain>
    </source>
</reference>
<dbReference type="Proteomes" id="UP000321046">
    <property type="component" value="Unassembled WGS sequence"/>
</dbReference>
<dbReference type="InterPro" id="IPR015109">
    <property type="entry name" value="Restrct_endonuc_II_EcoRII_C"/>
</dbReference>
<evidence type="ECO:0000259" key="1">
    <source>
        <dbReference type="Pfam" id="PF09019"/>
    </source>
</evidence>
<accession>A0A5C6X9B8</accession>
<protein>
    <recommendedName>
        <fullName evidence="1">Restriction endonuclease type II EcoRII C-terminal domain-containing protein</fullName>
    </recommendedName>
</protein>
<feature type="domain" description="Restriction endonuclease type II EcoRII C-terminal" evidence="1">
    <location>
        <begin position="254"/>
        <end position="413"/>
    </location>
</feature>
<dbReference type="AlphaFoldDB" id="A0A5C6X9B8"/>
<dbReference type="Gene3D" id="3.40.91.80">
    <property type="match status" value="1"/>
</dbReference>
<dbReference type="OrthoDB" id="9797574at2"/>
<evidence type="ECO:0000313" key="3">
    <source>
        <dbReference type="Proteomes" id="UP000321046"/>
    </source>
</evidence>
<dbReference type="GO" id="GO:0009036">
    <property type="term" value="F:type II site-specific deoxyribonuclease activity"/>
    <property type="evidence" value="ECO:0007669"/>
    <property type="project" value="InterPro"/>
</dbReference>
<comment type="caution">
    <text evidence="2">The sequence shown here is derived from an EMBL/GenBank/DDBJ whole genome shotgun (WGS) entry which is preliminary data.</text>
</comment>
<dbReference type="RefSeq" id="WP_146973966.1">
    <property type="nucleotide sequence ID" value="NZ_VOSL01000038.1"/>
</dbReference>
<proteinExistence type="predicted"/>
<organism evidence="2 3">
    <name type="scientific">Lujinxingia vulgaris</name>
    <dbReference type="NCBI Taxonomy" id="2600176"/>
    <lineage>
        <taxon>Bacteria</taxon>
        <taxon>Deltaproteobacteria</taxon>
        <taxon>Bradymonadales</taxon>
        <taxon>Lujinxingiaceae</taxon>
        <taxon>Lujinxingia</taxon>
    </lineage>
</organism>
<dbReference type="InterPro" id="IPR038365">
    <property type="entry name" value="EcoRII_C_sf"/>
</dbReference>
<sequence length="421" mass="48303">MKNSNTRRDLTNTFFQSLAWKFLANVDLPGRKSNQHEITSISPLRTLLGTSERADVNVRWRLFNSNGDLTETVHNRCKWYDSRERDPNRAPEWRLYYPAHFRSLHAVNPRDLAIFSRPVSERQSGTSDLTIYVIPQESDLFDDVLWALNASTRSRGVKQISKGAASTIQRSILRRHILETLEPDLSFIEPEESFKLLVRKAFPSFFADPTSDNFPSTTDLAEFAQTHNKICPVDSPEQALLNLLDIETRAYYQIEYAVVSTHVSDGFDTVEDFINVSLSVQNRRKSRRGRSLELQLEYVFNQNNLTFDTQAKTERSTTDFMFPGVNVYNALKEGEDEDVIMLAAKSTCKERWRQVLNEAQKLSKRYLCTLDTRISSSQTEEMGDANVTLVVPEEIRSSYDSPGTEILTLDEFITLVKQLTT</sequence>
<evidence type="ECO:0000313" key="2">
    <source>
        <dbReference type="EMBL" id="TXD37960.1"/>
    </source>
</evidence>
<name>A0A5C6X9B8_9DELT</name>
<dbReference type="GO" id="GO:0003677">
    <property type="term" value="F:DNA binding"/>
    <property type="evidence" value="ECO:0007669"/>
    <property type="project" value="InterPro"/>
</dbReference>
<dbReference type="GO" id="GO:0009307">
    <property type="term" value="P:DNA restriction-modification system"/>
    <property type="evidence" value="ECO:0007669"/>
    <property type="project" value="InterPro"/>
</dbReference>
<dbReference type="Pfam" id="PF09019">
    <property type="entry name" value="EcoRII-C"/>
    <property type="match status" value="1"/>
</dbReference>
<dbReference type="EMBL" id="VOSL01000038">
    <property type="protein sequence ID" value="TXD37960.1"/>
    <property type="molecule type" value="Genomic_DNA"/>
</dbReference>
<dbReference type="SUPFAM" id="SSF52980">
    <property type="entry name" value="Restriction endonuclease-like"/>
    <property type="match status" value="1"/>
</dbReference>
<dbReference type="InterPro" id="IPR011335">
    <property type="entry name" value="Restrct_endonuc-II-like"/>
</dbReference>